<name>A0A8X8YQL0_SALSN</name>
<keyword evidence="5" id="KW-1185">Reference proteome</keyword>
<dbReference type="SMART" id="SM00509">
    <property type="entry name" value="TFS2N"/>
    <property type="match status" value="1"/>
</dbReference>
<gene>
    <name evidence="4" type="ORF">SASPL_100729</name>
</gene>
<evidence type="ECO:0000313" key="5">
    <source>
        <dbReference type="Proteomes" id="UP000298416"/>
    </source>
</evidence>
<accession>A0A8X8YQL0</accession>
<keyword evidence="1" id="KW-0539">Nucleus</keyword>
<dbReference type="EMBL" id="PNBA02000001">
    <property type="protein sequence ID" value="KAG6435849.1"/>
    <property type="molecule type" value="Genomic_DNA"/>
</dbReference>
<dbReference type="OrthoDB" id="550309at2759"/>
<comment type="caution">
    <text evidence="4">The sequence shown here is derived from an EMBL/GenBank/DDBJ whole genome shotgun (WGS) entry which is preliminary data.</text>
</comment>
<dbReference type="PROSITE" id="PS51319">
    <property type="entry name" value="TFIIS_N"/>
    <property type="match status" value="1"/>
</dbReference>
<evidence type="ECO:0000256" key="1">
    <source>
        <dbReference type="PROSITE-ProRule" id="PRU00649"/>
    </source>
</evidence>
<feature type="region of interest" description="Disordered" evidence="2">
    <location>
        <begin position="164"/>
        <end position="184"/>
    </location>
</feature>
<dbReference type="PANTHER" id="PTHR47210">
    <property type="entry name" value="MEDIATOR OF RNA POLYMERASE II TRANSCRIPTION SUBUNIT 26C-RELATED"/>
    <property type="match status" value="1"/>
</dbReference>
<evidence type="ECO:0000256" key="2">
    <source>
        <dbReference type="SAM" id="MobiDB-lite"/>
    </source>
</evidence>
<dbReference type="InterPro" id="IPR044790">
    <property type="entry name" value="MD26C-like"/>
</dbReference>
<dbReference type="CDD" id="cd00183">
    <property type="entry name" value="TFIIS_I"/>
    <property type="match status" value="1"/>
</dbReference>
<comment type="subcellular location">
    <subcellularLocation>
        <location evidence="1">Nucleus</location>
    </subcellularLocation>
</comment>
<feature type="domain" description="TFIIS N-terminal" evidence="3">
    <location>
        <begin position="75"/>
        <end position="152"/>
    </location>
</feature>
<dbReference type="InterPro" id="IPR017923">
    <property type="entry name" value="TFIIS_N"/>
</dbReference>
<proteinExistence type="predicted"/>
<dbReference type="InterPro" id="IPR003617">
    <property type="entry name" value="TFIIS/CRSP70_N_sub"/>
</dbReference>
<evidence type="ECO:0000313" key="4">
    <source>
        <dbReference type="EMBL" id="KAG6435849.1"/>
    </source>
</evidence>
<dbReference type="Proteomes" id="UP000298416">
    <property type="component" value="Unassembled WGS sequence"/>
</dbReference>
<dbReference type="AlphaFoldDB" id="A0A8X8YQL0"/>
<evidence type="ECO:0000259" key="3">
    <source>
        <dbReference type="PROSITE" id="PS51319"/>
    </source>
</evidence>
<protein>
    <recommendedName>
        <fullName evidence="3">TFIIS N-terminal domain-containing protein</fullName>
    </recommendedName>
</protein>
<dbReference type="Pfam" id="PF08711">
    <property type="entry name" value="Med26"/>
    <property type="match status" value="1"/>
</dbReference>
<reference evidence="4" key="2">
    <citation type="submission" date="2020-08" db="EMBL/GenBank/DDBJ databases">
        <title>Plant Genome Project.</title>
        <authorList>
            <person name="Zhang R.-G."/>
        </authorList>
    </citation>
    <scope>NUCLEOTIDE SEQUENCE</scope>
    <source>
        <strain evidence="4">Huo1</strain>
        <tissue evidence="4">Leaf</tissue>
    </source>
</reference>
<sequence>MDLNGFRSFISDSGIDVWTCIDMAISVASADHEIELRNRRDGIVEKLFAPPCQNCVEKENETDQQNLGQNDDEADEQRKILEIRNLLHDHSQNERYLIEMLQRLLEMNASFLTLKNTEIGRHVTKLRKHSSSEVRRLVKIVIRKWKETVDEWVKQNTPIEEEEVASEFNGDARSHPNLPKRKARDNGVLLNHEDYQESQCAKKQVKDISKLKNSVVSNNGGRGSVLIINW</sequence>
<dbReference type="GO" id="GO:0005634">
    <property type="term" value="C:nucleus"/>
    <property type="evidence" value="ECO:0007669"/>
    <property type="project" value="UniProtKB-SubCell"/>
</dbReference>
<organism evidence="4">
    <name type="scientific">Salvia splendens</name>
    <name type="common">Scarlet sage</name>
    <dbReference type="NCBI Taxonomy" id="180675"/>
    <lineage>
        <taxon>Eukaryota</taxon>
        <taxon>Viridiplantae</taxon>
        <taxon>Streptophyta</taxon>
        <taxon>Embryophyta</taxon>
        <taxon>Tracheophyta</taxon>
        <taxon>Spermatophyta</taxon>
        <taxon>Magnoliopsida</taxon>
        <taxon>eudicotyledons</taxon>
        <taxon>Gunneridae</taxon>
        <taxon>Pentapetalae</taxon>
        <taxon>asterids</taxon>
        <taxon>lamiids</taxon>
        <taxon>Lamiales</taxon>
        <taxon>Lamiaceae</taxon>
        <taxon>Nepetoideae</taxon>
        <taxon>Mentheae</taxon>
        <taxon>Salviinae</taxon>
        <taxon>Salvia</taxon>
        <taxon>Salvia subgen. Calosphace</taxon>
        <taxon>core Calosphace</taxon>
    </lineage>
</organism>
<reference evidence="4" key="1">
    <citation type="submission" date="2018-01" db="EMBL/GenBank/DDBJ databases">
        <authorList>
            <person name="Mao J.F."/>
        </authorList>
    </citation>
    <scope>NUCLEOTIDE SEQUENCE</scope>
    <source>
        <strain evidence="4">Huo1</strain>
        <tissue evidence="4">Leaf</tissue>
    </source>
</reference>
<dbReference type="PANTHER" id="PTHR47210:SF3">
    <property type="entry name" value="MEDIATOR OF RNA POLYMERASE II TRANSCRIPTION SUBUNIT 26C ISOFORM X1-RELATED"/>
    <property type="match status" value="1"/>
</dbReference>